<organism evidence="1 2">
    <name type="scientific">Lipomyces kononenkoae</name>
    <name type="common">Yeast</name>
    <dbReference type="NCBI Taxonomy" id="34357"/>
    <lineage>
        <taxon>Eukaryota</taxon>
        <taxon>Fungi</taxon>
        <taxon>Dikarya</taxon>
        <taxon>Ascomycota</taxon>
        <taxon>Saccharomycotina</taxon>
        <taxon>Lipomycetes</taxon>
        <taxon>Lipomycetales</taxon>
        <taxon>Lipomycetaceae</taxon>
        <taxon>Lipomyces</taxon>
    </lineage>
</organism>
<sequence length="506" mass="56475">MVHFLNIYTISLFASIGGLLFGFEISSLSGIIETDQYRQYYGNPLGTRQGGITSAFPAGSAVGALLAALLGDWLSRKAIIQAGAVLWCVGSTLQVSSNGVGMLVVGRVLSGTCVGLTSAMVPIYQSEIAPRKIRGRIVSLQQLASTVGILVMYGIQFGCSFIPSQAAFRLPWAIQAIPGIILFIGFFWFPFSPRWLAKKERWDESLTVLAFLRTPDCDVNSPLVLAEYREIEDQIRLERESGSKLFKEISSQRTRRRVFLSIAVQVCNQLTGAAFLDYYILYIYQSVGIANVKPLAFIQYSIKVIMTFPAILWSDKWGRRPMLIIGAICIGICFFVVTGLYNEYGEPNPVLNQPYTWVIIGHPSVGHTVQAFLYLSIGVFNLTWGPITWIYSAEIVPLRIRARVVSFAISCRWAINCAIGFAIPALFRLEAWSAFLIFGILNVGSSVLMFFTAPETKQRTLEEIDEIFEHGRPLWMSLFAWEESNMLEMAAHDIEMAELTLRRCPT</sequence>
<name>A0ACC3SS11_LIPKO</name>
<protein>
    <submittedName>
        <fullName evidence="1">General substrate transporter</fullName>
    </submittedName>
</protein>
<dbReference type="EMBL" id="MU971477">
    <property type="protein sequence ID" value="KAK9234433.1"/>
    <property type="molecule type" value="Genomic_DNA"/>
</dbReference>
<evidence type="ECO:0000313" key="2">
    <source>
        <dbReference type="Proteomes" id="UP001433508"/>
    </source>
</evidence>
<dbReference type="Proteomes" id="UP001433508">
    <property type="component" value="Unassembled WGS sequence"/>
</dbReference>
<feature type="non-terminal residue" evidence="1">
    <location>
        <position position="506"/>
    </location>
</feature>
<keyword evidence="2" id="KW-1185">Reference proteome</keyword>
<proteinExistence type="predicted"/>
<comment type="caution">
    <text evidence="1">The sequence shown here is derived from an EMBL/GenBank/DDBJ whole genome shotgun (WGS) entry which is preliminary data.</text>
</comment>
<evidence type="ECO:0000313" key="1">
    <source>
        <dbReference type="EMBL" id="KAK9234433.1"/>
    </source>
</evidence>
<reference evidence="2" key="1">
    <citation type="journal article" date="2024" name="Front. Bioeng. Biotechnol.">
        <title>Genome-scale model development and genomic sequencing of the oleaginous clade Lipomyces.</title>
        <authorList>
            <person name="Czajka J.J."/>
            <person name="Han Y."/>
            <person name="Kim J."/>
            <person name="Mondo S.J."/>
            <person name="Hofstad B.A."/>
            <person name="Robles A."/>
            <person name="Haridas S."/>
            <person name="Riley R."/>
            <person name="LaButti K."/>
            <person name="Pangilinan J."/>
            <person name="Andreopoulos W."/>
            <person name="Lipzen A."/>
            <person name="Yan J."/>
            <person name="Wang M."/>
            <person name="Ng V."/>
            <person name="Grigoriev I.V."/>
            <person name="Spatafora J.W."/>
            <person name="Magnuson J.K."/>
            <person name="Baker S.E."/>
            <person name="Pomraning K.R."/>
        </authorList>
    </citation>
    <scope>NUCLEOTIDE SEQUENCE [LARGE SCALE GENOMIC DNA]</scope>
    <source>
        <strain evidence="2">CBS 7786</strain>
    </source>
</reference>
<gene>
    <name evidence="1" type="ORF">V1525DRAFT_413123</name>
</gene>
<accession>A0ACC3SS11</accession>